<feature type="region of interest" description="Disordered" evidence="2">
    <location>
        <begin position="243"/>
        <end position="299"/>
    </location>
</feature>
<accession>A0A0N4ZIQ3</accession>
<name>A0A0N4ZIQ3_PARTI</name>
<keyword evidence="1" id="KW-0175">Coiled coil</keyword>
<reference evidence="4" key="1">
    <citation type="submission" date="2017-02" db="UniProtKB">
        <authorList>
            <consortium name="WormBaseParasite"/>
        </authorList>
    </citation>
    <scope>IDENTIFICATION</scope>
</reference>
<feature type="region of interest" description="Disordered" evidence="2">
    <location>
        <begin position="130"/>
        <end position="158"/>
    </location>
</feature>
<keyword evidence="3" id="KW-1185">Reference proteome</keyword>
<dbReference type="Gene3D" id="3.30.160.100">
    <property type="entry name" value="Ribosome hibernation promotion factor-like"/>
    <property type="match status" value="1"/>
</dbReference>
<evidence type="ECO:0000313" key="4">
    <source>
        <dbReference type="WBParaSite" id="PTRK_0000781500.1"/>
    </source>
</evidence>
<dbReference type="SUPFAM" id="SSF69754">
    <property type="entry name" value="Ribosome binding protein Y (YfiA homologue)"/>
    <property type="match status" value="1"/>
</dbReference>
<feature type="compositionally biased region" description="Basic and acidic residues" evidence="2">
    <location>
        <begin position="254"/>
        <end position="270"/>
    </location>
</feature>
<organism evidence="3 4">
    <name type="scientific">Parastrongyloides trichosuri</name>
    <name type="common">Possum-specific nematode worm</name>
    <dbReference type="NCBI Taxonomy" id="131310"/>
    <lineage>
        <taxon>Eukaryota</taxon>
        <taxon>Metazoa</taxon>
        <taxon>Ecdysozoa</taxon>
        <taxon>Nematoda</taxon>
        <taxon>Chromadorea</taxon>
        <taxon>Rhabditida</taxon>
        <taxon>Tylenchina</taxon>
        <taxon>Panagrolaimomorpha</taxon>
        <taxon>Strongyloidoidea</taxon>
        <taxon>Strongyloididae</taxon>
        <taxon>Parastrongyloides</taxon>
    </lineage>
</organism>
<dbReference type="CDD" id="cd00552">
    <property type="entry name" value="RaiA"/>
    <property type="match status" value="1"/>
</dbReference>
<dbReference type="AntiFam" id="ANF00210">
    <property type="entry name" value="Shadow ORF (opposite tuaD)"/>
</dbReference>
<proteinExistence type="predicted"/>
<protein>
    <submittedName>
        <fullName evidence="4">Ribosome-associated translation inhibitor RaiA</fullName>
    </submittedName>
</protein>
<evidence type="ECO:0000313" key="3">
    <source>
        <dbReference type="Proteomes" id="UP000038045"/>
    </source>
</evidence>
<dbReference type="InterPro" id="IPR036567">
    <property type="entry name" value="RHF-like"/>
</dbReference>
<feature type="region of interest" description="Disordered" evidence="2">
    <location>
        <begin position="330"/>
        <end position="408"/>
    </location>
</feature>
<feature type="compositionally biased region" description="Basic residues" evidence="2">
    <location>
        <begin position="337"/>
        <end position="352"/>
    </location>
</feature>
<dbReference type="NCBIfam" id="TIGR00741">
    <property type="entry name" value="yfiA"/>
    <property type="match status" value="1"/>
</dbReference>
<sequence>MAMQIQVSGKQVDVGEALGSRISQELEEGIGKYFARGAQDAEVVVSKDRHGFRVDCWVRLASGQSLVTTGFGGDAQAAFADSLDKLEKRVRRYKRRLKDHHIGPKGLSPEKTEDAAREVAAMTVFRDPDSVEDEEFGDAGRPDEPPPVGMDEAAHEAARGDAPMQEGLRVAACVLALASDGQLASFDGDGKVVRRESGHRQGDADGRIADLFDVIGRIALARRLGGAVDQGSGLVEAQQERAVEQHGAGGHGVLMEKRPRPSGASRDRQSARPLLQMGGRGRAVNARRGRNRCENPAGSVHDGYRLEPSPYGLRFCDRITIERITYARQACRPQERPHRRRRRRPGRGRGRPVHGPPATRAGSRAFGHRRRRGAPGRQPGPAHAVGRDLRHQPVVAGHPLPAGAGRCRTGAERDHYSVGALDRVIGAAREHHAVEKLGSLLHALGVIGVNRRPACDQGGRHVQRGSITHVVGVRLEGQAQQGDRPALQIAAQGLGHAVGHRLLAGVVDGHRRLDETNRRAGVGRRAHQGQGVLGEARTAVARPGVQELRADAIVQTDTAGHLLHIGADRLAQVGDLVDEGDLHRQEGVGRIFDQFGGPAAGEHDRRLVQVQRAIEFGHDGARALVIRADDDAVRALEIADGGAFAQEFRVGDDGEVGVGAAFADDALDLVPGADRDGGLGHHDSEALHQIGDLLGRRIDVGQVRMAVAAARGGAHGDENGVGRPDGLGAVRGEGQAPPLDVGRHQIIQARLVDGHDVLVQAVDLGSVLVDAGHRMAEIGETGPRHQADIARSDAKQAPDTRPT</sequence>
<feature type="region of interest" description="Disordered" evidence="2">
    <location>
        <begin position="780"/>
        <end position="803"/>
    </location>
</feature>
<feature type="compositionally biased region" description="Low complexity" evidence="2">
    <location>
        <begin position="375"/>
        <end position="384"/>
    </location>
</feature>
<dbReference type="InterPro" id="IPR003489">
    <property type="entry name" value="RHF/RaiA"/>
</dbReference>
<evidence type="ECO:0000256" key="2">
    <source>
        <dbReference type="SAM" id="MobiDB-lite"/>
    </source>
</evidence>
<dbReference type="Pfam" id="PF02482">
    <property type="entry name" value="Ribosomal_S30AE"/>
    <property type="match status" value="1"/>
</dbReference>
<dbReference type="AlphaFoldDB" id="A0A0N4ZIQ3"/>
<dbReference type="Proteomes" id="UP000038045">
    <property type="component" value="Unplaced"/>
</dbReference>
<dbReference type="WBParaSite" id="PTRK_0000781500.1">
    <property type="protein sequence ID" value="PTRK_0000781500.1"/>
    <property type="gene ID" value="PTRK_0000781500"/>
</dbReference>
<evidence type="ECO:0000256" key="1">
    <source>
        <dbReference type="SAM" id="Coils"/>
    </source>
</evidence>
<feature type="coiled-coil region" evidence="1">
    <location>
        <begin position="76"/>
        <end position="103"/>
    </location>
</feature>
<feature type="compositionally biased region" description="Low complexity" evidence="2">
    <location>
        <begin position="356"/>
        <end position="365"/>
    </location>
</feature>